<evidence type="ECO:0000313" key="2">
    <source>
        <dbReference type="Proteomes" id="UP000178606"/>
    </source>
</evidence>
<dbReference type="EMBL" id="MFKF01000048">
    <property type="protein sequence ID" value="OGG56090.1"/>
    <property type="molecule type" value="Genomic_DNA"/>
</dbReference>
<reference evidence="1 2" key="1">
    <citation type="journal article" date="2016" name="Nat. Commun.">
        <title>Thousands of microbial genomes shed light on interconnected biogeochemical processes in an aquifer system.</title>
        <authorList>
            <person name="Anantharaman K."/>
            <person name="Brown C.T."/>
            <person name="Hug L.A."/>
            <person name="Sharon I."/>
            <person name="Castelle C.J."/>
            <person name="Probst A.J."/>
            <person name="Thomas B.C."/>
            <person name="Singh A."/>
            <person name="Wilkins M.J."/>
            <person name="Karaoz U."/>
            <person name="Brodie E.L."/>
            <person name="Williams K.H."/>
            <person name="Hubbard S.S."/>
            <person name="Banfield J.F."/>
        </authorList>
    </citation>
    <scope>NUCLEOTIDE SEQUENCE [LARGE SCALE GENOMIC DNA]</scope>
    <source>
        <strain evidence="2">RIFCSPLOWO2_12_FULL_64_10</strain>
    </source>
</reference>
<protein>
    <recommendedName>
        <fullName evidence="3">DUF2961 domain-containing protein</fullName>
    </recommendedName>
</protein>
<evidence type="ECO:0008006" key="3">
    <source>
        <dbReference type="Google" id="ProtNLM"/>
    </source>
</evidence>
<dbReference type="Pfam" id="PF11175">
    <property type="entry name" value="DUF2961"/>
    <property type="match status" value="1"/>
</dbReference>
<gene>
    <name evidence="1" type="ORF">A3F84_01375</name>
</gene>
<comment type="caution">
    <text evidence="1">The sequence shown here is derived from an EMBL/GenBank/DDBJ whole genome shotgun (WGS) entry which is preliminary data.</text>
</comment>
<proteinExistence type="predicted"/>
<dbReference type="Proteomes" id="UP000178606">
    <property type="component" value="Unassembled WGS sequence"/>
</dbReference>
<dbReference type="InterPro" id="IPR021345">
    <property type="entry name" value="DUF2961"/>
</dbReference>
<dbReference type="Gene3D" id="2.60.120.1390">
    <property type="match status" value="1"/>
</dbReference>
<sequence>MQMGALHHLARLGKGVKSRRFSSYDTKGGNADNWPIKSGETKALGEVSGAGCVKHIWMTTTENNNNLRRLVLKFYWDGEETPSVLCPVGDFFGLGHAKANYFSSLPLQASYLGLNAWFPMPFAQGARFEVANDSGEDSFLYFYVDYEAWENSPEDMGRFHANWRRELVTRANAPVGPNAYGREQRLNPTGNDNYLVLDVKGKGHYVGCCLHIDTNETGWWGEGDDMFFVDGESWPPNMHGTGTEDYFCGAWNYNQLHHPYSTPYYGYSFKGNADYTGKHSQYRFHIEDPVYFEKSLRFSIEHGHANDRQGDWTSTAYWYQIGRTGALPDVGAFEDRVPYSHGGLERWPGKDRRDLPV</sequence>
<evidence type="ECO:0000313" key="1">
    <source>
        <dbReference type="EMBL" id="OGG56090.1"/>
    </source>
</evidence>
<organism evidence="1 2">
    <name type="scientific">Handelsmanbacteria sp. (strain RIFCSPLOWO2_12_FULL_64_10)</name>
    <dbReference type="NCBI Taxonomy" id="1817868"/>
    <lineage>
        <taxon>Bacteria</taxon>
        <taxon>Candidatus Handelsmaniibacteriota</taxon>
    </lineage>
</organism>
<dbReference type="AlphaFoldDB" id="A0A1F6D436"/>
<accession>A0A1F6D436</accession>
<name>A0A1F6D436_HANXR</name>